<dbReference type="EMBL" id="VUJU01001907">
    <property type="protein sequence ID" value="KAF0763356.1"/>
    <property type="molecule type" value="Genomic_DNA"/>
</dbReference>
<evidence type="ECO:0000256" key="1">
    <source>
        <dbReference type="SAM" id="SignalP"/>
    </source>
</evidence>
<gene>
    <name evidence="2" type="ORF">FWK35_00021291</name>
</gene>
<keyword evidence="3" id="KW-1185">Reference proteome</keyword>
<proteinExistence type="predicted"/>
<sequence>MLLLVTAVFLSSDSQLWTPVTGSNTFIDENTNLSEDCKLFCLRRLGFRPCNKRRGIHRLLNTAITAVRKKAKHVSDLFFRDTSGQERRWTDLSVRWP</sequence>
<organism evidence="2 3">
    <name type="scientific">Aphis craccivora</name>
    <name type="common">Cowpea aphid</name>
    <dbReference type="NCBI Taxonomy" id="307492"/>
    <lineage>
        <taxon>Eukaryota</taxon>
        <taxon>Metazoa</taxon>
        <taxon>Ecdysozoa</taxon>
        <taxon>Arthropoda</taxon>
        <taxon>Hexapoda</taxon>
        <taxon>Insecta</taxon>
        <taxon>Pterygota</taxon>
        <taxon>Neoptera</taxon>
        <taxon>Paraneoptera</taxon>
        <taxon>Hemiptera</taxon>
        <taxon>Sternorrhyncha</taxon>
        <taxon>Aphidomorpha</taxon>
        <taxon>Aphidoidea</taxon>
        <taxon>Aphididae</taxon>
        <taxon>Aphidini</taxon>
        <taxon>Aphis</taxon>
        <taxon>Aphis</taxon>
    </lineage>
</organism>
<evidence type="ECO:0000313" key="2">
    <source>
        <dbReference type="EMBL" id="KAF0763356.1"/>
    </source>
</evidence>
<protein>
    <submittedName>
        <fullName evidence="2">Tyrosine-protein kinase transmembrane receptor Ror-like isoform X2</fullName>
    </submittedName>
</protein>
<name>A0A6G0YZI7_APHCR</name>
<evidence type="ECO:0000313" key="3">
    <source>
        <dbReference type="Proteomes" id="UP000478052"/>
    </source>
</evidence>
<accession>A0A6G0YZI7</accession>
<keyword evidence="2" id="KW-0808">Transferase</keyword>
<keyword evidence="2" id="KW-0812">Transmembrane</keyword>
<dbReference type="GO" id="GO:0016301">
    <property type="term" value="F:kinase activity"/>
    <property type="evidence" value="ECO:0007669"/>
    <property type="project" value="UniProtKB-KW"/>
</dbReference>
<feature type="chain" id="PRO_5026128843" evidence="1">
    <location>
        <begin position="23"/>
        <end position="97"/>
    </location>
</feature>
<dbReference type="AlphaFoldDB" id="A0A6G0YZI7"/>
<comment type="caution">
    <text evidence="2">The sequence shown here is derived from an EMBL/GenBank/DDBJ whole genome shotgun (WGS) entry which is preliminary data.</text>
</comment>
<feature type="signal peptide" evidence="1">
    <location>
        <begin position="1"/>
        <end position="22"/>
    </location>
</feature>
<keyword evidence="1" id="KW-0732">Signal</keyword>
<keyword evidence="2" id="KW-0472">Membrane</keyword>
<keyword evidence="2" id="KW-0418">Kinase</keyword>
<dbReference type="Proteomes" id="UP000478052">
    <property type="component" value="Unassembled WGS sequence"/>
</dbReference>
<reference evidence="2 3" key="1">
    <citation type="submission" date="2019-08" db="EMBL/GenBank/DDBJ databases">
        <title>Whole genome of Aphis craccivora.</title>
        <authorList>
            <person name="Voronova N.V."/>
            <person name="Shulinski R.S."/>
            <person name="Bandarenka Y.V."/>
            <person name="Zhorov D.G."/>
            <person name="Warner D."/>
        </authorList>
    </citation>
    <scope>NUCLEOTIDE SEQUENCE [LARGE SCALE GENOMIC DNA]</scope>
    <source>
        <strain evidence="2">180601</strain>
        <tissue evidence="2">Whole Body</tissue>
    </source>
</reference>
<keyword evidence="2" id="KW-0675">Receptor</keyword>